<evidence type="ECO:0000313" key="1">
    <source>
        <dbReference type="EMBL" id="CAG8654100.1"/>
    </source>
</evidence>
<accession>A0ACA9NGB6</accession>
<dbReference type="EMBL" id="CAJVPW010014471">
    <property type="protein sequence ID" value="CAG8654100.1"/>
    <property type="molecule type" value="Genomic_DNA"/>
</dbReference>
<proteinExistence type="predicted"/>
<organism evidence="1 2">
    <name type="scientific">Cetraspora pellucida</name>
    <dbReference type="NCBI Taxonomy" id="1433469"/>
    <lineage>
        <taxon>Eukaryota</taxon>
        <taxon>Fungi</taxon>
        <taxon>Fungi incertae sedis</taxon>
        <taxon>Mucoromycota</taxon>
        <taxon>Glomeromycotina</taxon>
        <taxon>Glomeromycetes</taxon>
        <taxon>Diversisporales</taxon>
        <taxon>Gigasporaceae</taxon>
        <taxon>Cetraspora</taxon>
    </lineage>
</organism>
<gene>
    <name evidence="1" type="ORF">SPELUC_LOCUS9026</name>
</gene>
<comment type="caution">
    <text evidence="1">The sequence shown here is derived from an EMBL/GenBank/DDBJ whole genome shotgun (WGS) entry which is preliminary data.</text>
</comment>
<protein>
    <submittedName>
        <fullName evidence="1">9354_t:CDS:1</fullName>
    </submittedName>
</protein>
<dbReference type="Proteomes" id="UP000789366">
    <property type="component" value="Unassembled WGS sequence"/>
</dbReference>
<feature type="non-terminal residue" evidence="1">
    <location>
        <position position="115"/>
    </location>
</feature>
<name>A0ACA9NGB6_9GLOM</name>
<sequence>LCNENIGRCEGYLKICKEIDPEIKQQYFSSSFSSSYNSQQIVVVQKQNNITNFLDRISFSEQSKMEYEFAQAIYKRGLPLKKLSTTLLDQIYLDTKNKIDKKINKTEFISIISDG</sequence>
<reference evidence="1" key="1">
    <citation type="submission" date="2021-06" db="EMBL/GenBank/DDBJ databases">
        <authorList>
            <person name="Kallberg Y."/>
            <person name="Tangrot J."/>
            <person name="Rosling A."/>
        </authorList>
    </citation>
    <scope>NUCLEOTIDE SEQUENCE</scope>
    <source>
        <strain evidence="1">28 12/20/2015</strain>
    </source>
</reference>
<keyword evidence="2" id="KW-1185">Reference proteome</keyword>
<evidence type="ECO:0000313" key="2">
    <source>
        <dbReference type="Proteomes" id="UP000789366"/>
    </source>
</evidence>
<feature type="non-terminal residue" evidence="1">
    <location>
        <position position="1"/>
    </location>
</feature>